<evidence type="ECO:0000256" key="5">
    <source>
        <dbReference type="ARBA" id="ARBA00022490"/>
    </source>
</evidence>
<dbReference type="GO" id="GO:0008840">
    <property type="term" value="F:4-hydroxy-tetrahydrodipicolinate synthase activity"/>
    <property type="evidence" value="ECO:0007669"/>
    <property type="project" value="UniProtKB-UniRule"/>
</dbReference>
<evidence type="ECO:0000256" key="10">
    <source>
        <dbReference type="ARBA" id="ARBA00023270"/>
    </source>
</evidence>
<dbReference type="GO" id="GO:0019877">
    <property type="term" value="P:diaminopimelate biosynthetic process"/>
    <property type="evidence" value="ECO:0007669"/>
    <property type="project" value="UniProtKB-UniRule"/>
</dbReference>
<dbReference type="EMBL" id="AUZJ01000043">
    <property type="protein sequence ID" value="ERF60213.1"/>
    <property type="molecule type" value="Genomic_DNA"/>
</dbReference>
<dbReference type="AlphaFoldDB" id="U2MY36"/>
<evidence type="ECO:0000313" key="16">
    <source>
        <dbReference type="EMBL" id="ERF60213.1"/>
    </source>
</evidence>
<evidence type="ECO:0000313" key="19">
    <source>
        <dbReference type="Proteomes" id="UP000016646"/>
    </source>
</evidence>
<accession>U2MY36</accession>
<evidence type="ECO:0000313" key="17">
    <source>
        <dbReference type="EMBL" id="ERK04114.1"/>
    </source>
</evidence>
<evidence type="ECO:0000256" key="12">
    <source>
        <dbReference type="HAMAP-Rule" id="MF_00418"/>
    </source>
</evidence>
<dbReference type="InterPro" id="IPR002220">
    <property type="entry name" value="DapA-like"/>
</dbReference>
<keyword evidence="8 12" id="KW-0457">Lysine biosynthesis</keyword>
<dbReference type="PATRIC" id="fig|1125725.3.peg.1684"/>
<reference evidence="18 19" key="1">
    <citation type="submission" date="2013-08" db="EMBL/GenBank/DDBJ databases">
        <authorList>
            <person name="Durkin A.S."/>
            <person name="Haft D.R."/>
            <person name="McCorrison J."/>
            <person name="Torralba M."/>
            <person name="Gillis M."/>
            <person name="Haft D.H."/>
            <person name="Methe B."/>
            <person name="Sutton G."/>
            <person name="Nelson K.E."/>
        </authorList>
    </citation>
    <scope>NUCLEOTIDE SEQUENCE [LARGE SCALE GENOMIC DNA]</scope>
    <source>
        <strain evidence="17 19">ATCC 35536</strain>
        <strain evidence="16 18">VPI DR56BR1116</strain>
    </source>
</reference>
<comment type="catalytic activity">
    <reaction evidence="11 12">
        <text>L-aspartate 4-semialdehyde + pyruvate = (2S,4S)-4-hydroxy-2,3,4,5-tetrahydrodipicolinate + H2O + H(+)</text>
        <dbReference type="Rhea" id="RHEA:34171"/>
        <dbReference type="ChEBI" id="CHEBI:15361"/>
        <dbReference type="ChEBI" id="CHEBI:15377"/>
        <dbReference type="ChEBI" id="CHEBI:15378"/>
        <dbReference type="ChEBI" id="CHEBI:67139"/>
        <dbReference type="ChEBI" id="CHEBI:537519"/>
        <dbReference type="EC" id="4.3.3.7"/>
    </reaction>
</comment>
<dbReference type="SMART" id="SM01130">
    <property type="entry name" value="DHDPS"/>
    <property type="match status" value="1"/>
</dbReference>
<evidence type="ECO:0000256" key="6">
    <source>
        <dbReference type="ARBA" id="ARBA00022605"/>
    </source>
</evidence>
<dbReference type="PANTHER" id="PTHR12128:SF66">
    <property type="entry name" value="4-HYDROXY-2-OXOGLUTARATE ALDOLASE, MITOCHONDRIAL"/>
    <property type="match status" value="1"/>
</dbReference>
<feature type="site" description="Part of a proton relay during catalysis" evidence="12">
    <location>
        <position position="46"/>
    </location>
</feature>
<dbReference type="GO" id="GO:0005829">
    <property type="term" value="C:cytosol"/>
    <property type="evidence" value="ECO:0007669"/>
    <property type="project" value="TreeGrafter"/>
</dbReference>
<proteinExistence type="inferred from homology"/>
<protein>
    <recommendedName>
        <fullName evidence="4 12">4-hydroxy-tetrahydrodipicolinate synthase</fullName>
        <shortName evidence="12">HTPA synthase</shortName>
        <ecNumber evidence="4 12">4.3.3.7</ecNumber>
    </recommendedName>
</protein>
<organism evidence="16 18">
    <name type="scientific">Treponema socranskii subsp. socranskii VPI DR56BR1116 = ATCC 35536</name>
    <dbReference type="NCBI Taxonomy" id="1125725"/>
    <lineage>
        <taxon>Bacteria</taxon>
        <taxon>Pseudomonadati</taxon>
        <taxon>Spirochaetota</taxon>
        <taxon>Spirochaetia</taxon>
        <taxon>Spirochaetales</taxon>
        <taxon>Treponemataceae</taxon>
        <taxon>Treponema</taxon>
    </lineage>
</organism>
<dbReference type="Gene3D" id="3.20.20.70">
    <property type="entry name" value="Aldolase class I"/>
    <property type="match status" value="1"/>
</dbReference>
<comment type="subcellular location">
    <subcellularLocation>
        <location evidence="12">Cytoplasm</location>
    </subcellularLocation>
</comment>
<dbReference type="EMBL" id="AVQI01000028">
    <property type="protein sequence ID" value="ERK04114.1"/>
    <property type="molecule type" value="Genomic_DNA"/>
</dbReference>
<evidence type="ECO:0000256" key="4">
    <source>
        <dbReference type="ARBA" id="ARBA00012086"/>
    </source>
</evidence>
<dbReference type="Pfam" id="PF00701">
    <property type="entry name" value="DHDPS"/>
    <property type="match status" value="1"/>
</dbReference>
<dbReference type="CDD" id="cd00950">
    <property type="entry name" value="DHDPS"/>
    <property type="match status" value="1"/>
</dbReference>
<dbReference type="GO" id="GO:0009089">
    <property type="term" value="P:lysine biosynthetic process via diaminopimelate"/>
    <property type="evidence" value="ECO:0007669"/>
    <property type="project" value="UniProtKB-UniRule"/>
</dbReference>
<dbReference type="STRING" id="1125725.HMPREF1325_2512"/>
<comment type="function">
    <text evidence="1 12">Catalyzes the condensation of (S)-aspartate-beta-semialdehyde [(S)-ASA] and pyruvate to 4-hydroxy-tetrahydrodipicolinate (HTPA).</text>
</comment>
<gene>
    <name evidence="16" type="primary">dapA_2</name>
    <name evidence="12" type="synonym">dapA</name>
    <name evidence="17" type="synonym">dapA_1</name>
    <name evidence="17" type="ORF">HMPREF0860_1510</name>
    <name evidence="16" type="ORF">HMPREF1325_2512</name>
</gene>
<dbReference type="EC" id="4.3.3.7" evidence="4 12"/>
<sequence length="301" mass="32471">MIRLRGAFTAMITPIKEDGSIDYDGYRKLLRFQMEESIDGLVPLGTTGETPTLDEDEEQRIIDVVMEEVRAFEKEKSVKVPVVLGAGSNNTRDAVRYTERAKKAGADAALVVTPYYNKPSSEGIFRHFEAVSRVGIPILVYNIAGRTGKNIDTPTLSRIADLPNIAGVKEASGSISQMTDVIDTIKSKHPDFAVLSGDDAMTLPLIACGGDGVVSVVSNAAPALVSEMVRAALSGDYEAARKIHYRLLPFFKAAFVDGNPTSIKYAMRVKGLPSGSVRLPLVDVHDEAKKIIEEALSACGL</sequence>
<evidence type="ECO:0000256" key="8">
    <source>
        <dbReference type="ARBA" id="ARBA00023154"/>
    </source>
</evidence>
<evidence type="ECO:0000256" key="7">
    <source>
        <dbReference type="ARBA" id="ARBA00022915"/>
    </source>
</evidence>
<feature type="active site" description="Schiff-base intermediate with substrate" evidence="12 14">
    <location>
        <position position="169"/>
    </location>
</feature>
<dbReference type="Proteomes" id="UP000016412">
    <property type="component" value="Unassembled WGS sequence"/>
</dbReference>
<feature type="binding site" evidence="12 15">
    <location>
        <position position="214"/>
    </location>
    <ligand>
        <name>pyruvate</name>
        <dbReference type="ChEBI" id="CHEBI:15361"/>
    </ligand>
</feature>
<feature type="site" description="Part of a proton relay during catalysis" evidence="12">
    <location>
        <position position="116"/>
    </location>
</feature>
<evidence type="ECO:0000256" key="3">
    <source>
        <dbReference type="ARBA" id="ARBA00007592"/>
    </source>
</evidence>
<keyword evidence="10 12" id="KW-0704">Schiff base</keyword>
<keyword evidence="7 12" id="KW-0220">Diaminopimelate biosynthesis</keyword>
<evidence type="ECO:0000256" key="11">
    <source>
        <dbReference type="ARBA" id="ARBA00047836"/>
    </source>
</evidence>
<dbReference type="RefSeq" id="WP_021330612.1">
    <property type="nucleotide sequence ID" value="NZ_AUZJ01000043.1"/>
</dbReference>
<comment type="caution">
    <text evidence="16">The sequence shown here is derived from an EMBL/GenBank/DDBJ whole genome shotgun (WGS) entry which is preliminary data.</text>
</comment>
<dbReference type="Proteomes" id="UP000016646">
    <property type="component" value="Unassembled WGS sequence"/>
</dbReference>
<dbReference type="UniPathway" id="UPA00034">
    <property type="reaction ID" value="UER00017"/>
</dbReference>
<keyword evidence="6 12" id="KW-0028">Amino-acid biosynthesis</keyword>
<comment type="subunit">
    <text evidence="12">Homotetramer; dimer of dimers.</text>
</comment>
<dbReference type="InterPro" id="IPR005263">
    <property type="entry name" value="DapA"/>
</dbReference>
<keyword evidence="19" id="KW-1185">Reference proteome</keyword>
<feature type="binding site" evidence="12 15">
    <location>
        <position position="47"/>
    </location>
    <ligand>
        <name>pyruvate</name>
        <dbReference type="ChEBI" id="CHEBI:15361"/>
    </ligand>
</feature>
<dbReference type="eggNOG" id="COG0329">
    <property type="taxonomic scope" value="Bacteria"/>
</dbReference>
<dbReference type="NCBIfam" id="TIGR00674">
    <property type="entry name" value="dapA"/>
    <property type="match status" value="1"/>
</dbReference>
<dbReference type="PIRSF" id="PIRSF001365">
    <property type="entry name" value="DHDPS"/>
    <property type="match status" value="1"/>
</dbReference>
<comment type="pathway">
    <text evidence="2 12">Amino-acid biosynthesis; L-lysine biosynthesis via DAP pathway; (S)-tetrahydrodipicolinate from L-aspartate: step 3/4.</text>
</comment>
<dbReference type="SUPFAM" id="SSF51569">
    <property type="entry name" value="Aldolase"/>
    <property type="match status" value="1"/>
</dbReference>
<evidence type="ECO:0000256" key="14">
    <source>
        <dbReference type="PIRSR" id="PIRSR001365-1"/>
    </source>
</evidence>
<dbReference type="PRINTS" id="PR00146">
    <property type="entry name" value="DHPICSNTHASE"/>
</dbReference>
<feature type="active site" description="Proton donor/acceptor" evidence="12 14">
    <location>
        <position position="141"/>
    </location>
</feature>
<keyword evidence="5 12" id="KW-0963">Cytoplasm</keyword>
<comment type="similarity">
    <text evidence="3 12 13">Belongs to the DapA family.</text>
</comment>
<evidence type="ECO:0000256" key="15">
    <source>
        <dbReference type="PIRSR" id="PIRSR001365-2"/>
    </source>
</evidence>
<keyword evidence="9 12" id="KW-0456">Lyase</keyword>
<name>U2MY36_TRESO</name>
<evidence type="ECO:0000256" key="2">
    <source>
        <dbReference type="ARBA" id="ARBA00005120"/>
    </source>
</evidence>
<dbReference type="OrthoDB" id="9782828at2"/>
<evidence type="ECO:0000313" key="18">
    <source>
        <dbReference type="Proteomes" id="UP000016412"/>
    </source>
</evidence>
<dbReference type="HAMAP" id="MF_00418">
    <property type="entry name" value="DapA"/>
    <property type="match status" value="1"/>
</dbReference>
<evidence type="ECO:0000256" key="13">
    <source>
        <dbReference type="PIRNR" id="PIRNR001365"/>
    </source>
</evidence>
<comment type="caution">
    <text evidence="12">Was originally thought to be a dihydrodipicolinate synthase (DHDPS), catalyzing the condensation of (S)-aspartate-beta-semialdehyde [(S)-ASA] and pyruvate to dihydrodipicolinate (DHDP). However, it was shown in E.coli that the product of the enzymatic reaction is not dihydrodipicolinate but in fact (4S)-4-hydroxy-2,3,4,5-tetrahydro-(2S)-dipicolinic acid (HTPA), and that the consecutive dehydration reaction leading to DHDP is not spontaneous but catalyzed by DapB.</text>
</comment>
<evidence type="ECO:0000256" key="1">
    <source>
        <dbReference type="ARBA" id="ARBA00003294"/>
    </source>
</evidence>
<evidence type="ECO:0000256" key="9">
    <source>
        <dbReference type="ARBA" id="ARBA00023239"/>
    </source>
</evidence>
<dbReference type="PANTHER" id="PTHR12128">
    <property type="entry name" value="DIHYDRODIPICOLINATE SYNTHASE"/>
    <property type="match status" value="1"/>
</dbReference>
<dbReference type="InterPro" id="IPR013785">
    <property type="entry name" value="Aldolase_TIM"/>
</dbReference>